<keyword evidence="1" id="KW-0472">Membrane</keyword>
<accession>A0A246GFT5</accession>
<evidence type="ECO:0000313" key="4">
    <source>
        <dbReference type="Proteomes" id="UP000197768"/>
    </source>
</evidence>
<evidence type="ECO:0000259" key="2">
    <source>
        <dbReference type="Pfam" id="PF13239"/>
    </source>
</evidence>
<dbReference type="Pfam" id="PF13239">
    <property type="entry name" value="2TM"/>
    <property type="match status" value="1"/>
</dbReference>
<gene>
    <name evidence="3" type="ORF">BWK59_12855</name>
</gene>
<reference evidence="3 4" key="1">
    <citation type="journal article" date="2017" name="Infect. Genet. Evol.">
        <title>Comparative genome analysis of fish pathogen Flavobacterium columnare reveals extensive sequence diversity within the species.</title>
        <authorList>
            <person name="Kayansamruaj P."/>
            <person name="Dong H.T."/>
            <person name="Hirono I."/>
            <person name="Kondo H."/>
            <person name="Senapin S."/>
            <person name="Rodkhum C."/>
        </authorList>
    </citation>
    <scope>NUCLEOTIDE SEQUENCE [LARGE SCALE GENOMIC DNA]</scope>
    <source>
        <strain evidence="3 4">1215</strain>
    </source>
</reference>
<name>A0A246GFT5_9FLAO</name>
<comment type="caution">
    <text evidence="3">The sequence shown here is derived from an EMBL/GenBank/DDBJ whole genome shotgun (WGS) entry which is preliminary data.</text>
</comment>
<sequence length="107" mass="13041">MKSDKIIEKTKIEIAAEELKQIKKYYTHLFIFGIALALYVLKKYFGISFNFFPLRWLNQFVISCWAFLIFIKTLKMVFMNKIFNSTWERNKINEILEKENQSKTRWE</sequence>
<dbReference type="RefSeq" id="WP_088394513.1">
    <property type="nucleotide sequence ID" value="NZ_MTCZ01000190.1"/>
</dbReference>
<proteinExistence type="predicted"/>
<keyword evidence="1" id="KW-0812">Transmembrane</keyword>
<dbReference type="Proteomes" id="UP000197768">
    <property type="component" value="Unassembled WGS sequence"/>
</dbReference>
<protein>
    <recommendedName>
        <fullName evidence="2">2TM domain-containing protein</fullName>
    </recommendedName>
</protein>
<evidence type="ECO:0000256" key="1">
    <source>
        <dbReference type="SAM" id="Phobius"/>
    </source>
</evidence>
<feature type="transmembrane region" description="Helical" evidence="1">
    <location>
        <begin position="53"/>
        <end position="71"/>
    </location>
</feature>
<dbReference type="AlphaFoldDB" id="A0A246GFT5"/>
<dbReference type="InterPro" id="IPR025698">
    <property type="entry name" value="2TM_dom"/>
</dbReference>
<organism evidence="3 4">
    <name type="scientific">Flavobacterium davisii</name>
    <dbReference type="NCBI Taxonomy" id="2906077"/>
    <lineage>
        <taxon>Bacteria</taxon>
        <taxon>Pseudomonadati</taxon>
        <taxon>Bacteroidota</taxon>
        <taxon>Flavobacteriia</taxon>
        <taxon>Flavobacteriales</taxon>
        <taxon>Flavobacteriaceae</taxon>
        <taxon>Flavobacterium</taxon>
    </lineage>
</organism>
<keyword evidence="1" id="KW-1133">Transmembrane helix</keyword>
<dbReference type="EMBL" id="MTCZ01000190">
    <property type="protein sequence ID" value="OWP82995.1"/>
    <property type="molecule type" value="Genomic_DNA"/>
</dbReference>
<feature type="transmembrane region" description="Helical" evidence="1">
    <location>
        <begin position="25"/>
        <end position="41"/>
    </location>
</feature>
<evidence type="ECO:0000313" key="3">
    <source>
        <dbReference type="EMBL" id="OWP82995.1"/>
    </source>
</evidence>
<feature type="domain" description="2TM" evidence="2">
    <location>
        <begin position="15"/>
        <end position="96"/>
    </location>
</feature>